<evidence type="ECO:0000313" key="1">
    <source>
        <dbReference type="EMBL" id="QOR59366.1"/>
    </source>
</evidence>
<keyword evidence="2" id="KW-1185">Reference proteome</keyword>
<dbReference type="RefSeq" id="YP_010111524.1">
    <property type="nucleotide sequence ID" value="NC_055882.1"/>
</dbReference>
<organism evidence="1 2">
    <name type="scientific">uncultured phage cr116_1</name>
    <dbReference type="NCBI Taxonomy" id="2772073"/>
    <lineage>
        <taxon>Viruses</taxon>
        <taxon>Duplodnaviria</taxon>
        <taxon>Heunggongvirae</taxon>
        <taxon>Uroviricota</taxon>
        <taxon>Caudoviricetes</taxon>
        <taxon>Crassvirales</taxon>
        <taxon>Steigviridae</taxon>
        <taxon>Asinivirinae</taxon>
        <taxon>Pamirivirus</taxon>
        <taxon>Pamirivirus faecium</taxon>
    </lineage>
</organism>
<proteinExistence type="predicted"/>
<name>A0A7M1RYJ7_9CAUD</name>
<accession>A0A7M1RYJ7</accession>
<dbReference type="EMBL" id="MT774389">
    <property type="protein sequence ID" value="QOR59366.1"/>
    <property type="molecule type" value="Genomic_DNA"/>
</dbReference>
<dbReference type="Proteomes" id="UP000593686">
    <property type="component" value="Genome"/>
</dbReference>
<protein>
    <submittedName>
        <fullName evidence="1">Protector from prophage-induced early lysis</fullName>
    </submittedName>
</protein>
<dbReference type="KEGG" id="vg:65129928"/>
<dbReference type="GeneID" id="65129928"/>
<sequence>MQKVIKVDNKVTVFLENGEIVEKEVTEDEFKKVVKAQTDEEVLNLLCPEYQKSIELHNNALTLIEKIQKSKLLSMKGDVVYWKEVSCLSVPEELVKAIIKAEEEHNELKISTYRNFWTLMSLNPDERCRKNLFWFLQKYGMTISRCGFFVGYRNVDKTEEENVFTDHHSHTFKIKIGNMVTMDRNKCDTVQENTCSSGLHIGGKGWLKKNYYGDTGLACLINPADVVAVPPYDNYGKLRTCAYLPMDIIHYDKNDNVIPLDVEDGFDCSYVTKVIYEGTMGTKEDSTYKINIPEIPGTTVESIQDKLLEIAKECIVCREL</sequence>
<reference evidence="1 2" key="1">
    <citation type="submission" date="2020-07" db="EMBL/GenBank/DDBJ databases">
        <title>Taxonomic proposal: Crassvirales, a new order of highly abundant and diverse bacterial viruses.</title>
        <authorList>
            <person name="Shkoporov A.N."/>
            <person name="Stockdale S.R."/>
            <person name="Guerin E."/>
            <person name="Ross R.P."/>
            <person name="Hill C."/>
        </authorList>
    </citation>
    <scope>NUCLEOTIDE SEQUENCE [LARGE SCALE GENOMIC DNA]</scope>
</reference>
<evidence type="ECO:0000313" key="2">
    <source>
        <dbReference type="Proteomes" id="UP000593686"/>
    </source>
</evidence>